<gene>
    <name evidence="1" type="ordered locus">Hlac_3204</name>
</gene>
<proteinExistence type="predicted"/>
<dbReference type="HOGENOM" id="CLU_2911362_0_0_2"/>
<sequence length="61" mass="6744">MSKALAWIRKSKGDDEDIGLEEQRELVRGLAEEVAGEVEVLDLGIHTQYLTKHPRLAVSAA</sequence>
<evidence type="ECO:0000313" key="1">
    <source>
        <dbReference type="EMBL" id="ACM58738.1"/>
    </source>
</evidence>
<keyword evidence="2" id="KW-1185">Reference proteome</keyword>
<organism evidence="1 2">
    <name type="scientific">Halorubrum lacusprofundi (strain ATCC 49239 / DSM 5036 / JCM 8891 / ACAM 34)</name>
    <dbReference type="NCBI Taxonomy" id="416348"/>
    <lineage>
        <taxon>Archaea</taxon>
        <taxon>Methanobacteriati</taxon>
        <taxon>Methanobacteriota</taxon>
        <taxon>Stenosarchaea group</taxon>
        <taxon>Halobacteria</taxon>
        <taxon>Halobacteriales</taxon>
        <taxon>Haloferacaceae</taxon>
        <taxon>Halorubrum</taxon>
    </lineage>
</organism>
<dbReference type="GeneID" id="31400900"/>
<reference evidence="1 2" key="1">
    <citation type="journal article" date="2016" name="Stand. Genomic Sci.">
        <title>Complete genome sequence of the Antarctic Halorubrum lacusprofundi type strain ACAM 34.</title>
        <authorList>
            <person name="Anderson I.J."/>
            <person name="DasSarma P."/>
            <person name="Lucas S."/>
            <person name="Copeland A."/>
            <person name="Lapidus A."/>
            <person name="Del Rio T.G."/>
            <person name="Tice H."/>
            <person name="Dalin E."/>
            <person name="Bruce D.C."/>
            <person name="Goodwin L."/>
            <person name="Pitluck S."/>
            <person name="Sims D."/>
            <person name="Brettin T.S."/>
            <person name="Detter J.C."/>
            <person name="Han C.S."/>
            <person name="Larimer F."/>
            <person name="Hauser L."/>
            <person name="Land M."/>
            <person name="Ivanova N."/>
            <person name="Richardson P."/>
            <person name="Cavicchioli R."/>
            <person name="DasSarma S."/>
            <person name="Woese C.R."/>
            <person name="Kyrpides N.C."/>
        </authorList>
    </citation>
    <scope>NUCLEOTIDE SEQUENCE [LARGE SCALE GENOMIC DNA]</scope>
    <source>
        <strain evidence="2">ATCC 49239 / DSM 5036 / JCM 8891 / ACAM 34</strain>
    </source>
</reference>
<dbReference type="RefSeq" id="WP_014053202.1">
    <property type="nucleotide sequence ID" value="NC_012028.1"/>
</dbReference>
<dbReference type="EMBL" id="CP001366">
    <property type="protein sequence ID" value="ACM58738.1"/>
    <property type="molecule type" value="Genomic_DNA"/>
</dbReference>
<dbReference type="AlphaFoldDB" id="B9LVM5"/>
<dbReference type="eggNOG" id="arCOG13014">
    <property type="taxonomic scope" value="Archaea"/>
</dbReference>
<dbReference type="Proteomes" id="UP000000740">
    <property type="component" value="Chromosome 2"/>
</dbReference>
<evidence type="ECO:0000313" key="2">
    <source>
        <dbReference type="Proteomes" id="UP000000740"/>
    </source>
</evidence>
<dbReference type="KEGG" id="hla:Hlac_3204"/>
<protein>
    <submittedName>
        <fullName evidence="1">Uncharacterized protein</fullName>
    </submittedName>
</protein>
<accession>B9LVM5</accession>
<name>B9LVM5_HALLT</name>